<evidence type="ECO:0000256" key="2">
    <source>
        <dbReference type="ARBA" id="ARBA00011971"/>
    </source>
</evidence>
<feature type="binding site" description="in other chain" evidence="6">
    <location>
        <begin position="124"/>
        <end position="132"/>
    </location>
    <ligand>
        <name>5-phospho-alpha-D-ribose 1-diphosphate</name>
        <dbReference type="ChEBI" id="CHEBI:58017"/>
        <note>ligand shared between dimeric partners</note>
    </ligand>
</feature>
<evidence type="ECO:0000256" key="3">
    <source>
        <dbReference type="ARBA" id="ARBA00022676"/>
    </source>
</evidence>
<evidence type="ECO:0000256" key="5">
    <source>
        <dbReference type="ARBA" id="ARBA00022975"/>
    </source>
</evidence>
<keyword evidence="3 6" id="KW-0328">Glycosyltransferase</keyword>
<sequence length="212" mass="24013">MGKAEEIALLLLKAKAVKFNFEKPTVFASGVSSPVYIDNRLMISYPKFREVILDNLIELIQEEIGEDKVEVISGTARAALPYAAMVAQKLNKPMIYVRTREKAHGKENIIEGVIKKKQKVVIIEDHISTGGSAINNVWVLRESGARVDYCLAITSYGLKLAENLFRKHKIKLLTLTDFKTLVKVAEKFKYISELEKKTLIDWWSNPVTWAFA</sequence>
<protein>
    <recommendedName>
        <fullName evidence="2 6">Orotate phosphoribosyltransferase</fullName>
        <shortName evidence="6">OPRT</shortName>
        <shortName evidence="6">OPRTase</shortName>
        <ecNumber evidence="2 6">2.4.2.10</ecNumber>
    </recommendedName>
</protein>
<dbReference type="PANTHER" id="PTHR19278">
    <property type="entry name" value="OROTATE PHOSPHORIBOSYLTRANSFERASE"/>
    <property type="match status" value="1"/>
</dbReference>
<comment type="caution">
    <text evidence="6">Lacks conserved residue(s) required for the propagation of feature annotation.</text>
</comment>
<evidence type="ECO:0000256" key="1">
    <source>
        <dbReference type="ARBA" id="ARBA00004889"/>
    </source>
</evidence>
<keyword evidence="4 6" id="KW-0808">Transferase</keyword>
<gene>
    <name evidence="6" type="primary">pyrE</name>
    <name evidence="8" type="ORF">UV54_C0001G0007</name>
</gene>
<evidence type="ECO:0000313" key="9">
    <source>
        <dbReference type="Proteomes" id="UP000034213"/>
    </source>
</evidence>
<feature type="binding site" evidence="6">
    <location>
        <position position="128"/>
    </location>
    <ligand>
        <name>orotate</name>
        <dbReference type="ChEBI" id="CHEBI:30839"/>
    </ligand>
</feature>
<comment type="cofactor">
    <cofactor evidence="6">
        <name>Mg(2+)</name>
        <dbReference type="ChEBI" id="CHEBI:18420"/>
    </cofactor>
</comment>
<comment type="caution">
    <text evidence="8">The sequence shown here is derived from an EMBL/GenBank/DDBJ whole genome shotgun (WGS) entry which is preliminary data.</text>
</comment>
<evidence type="ECO:0000313" key="8">
    <source>
        <dbReference type="EMBL" id="KKS80657.1"/>
    </source>
</evidence>
<dbReference type="Pfam" id="PF00156">
    <property type="entry name" value="Pribosyltran"/>
    <property type="match status" value="1"/>
</dbReference>
<dbReference type="Proteomes" id="UP000034213">
    <property type="component" value="Unassembled WGS sequence"/>
</dbReference>
<feature type="binding site" evidence="6">
    <location>
        <position position="98"/>
    </location>
    <ligand>
        <name>5-phospho-alpha-D-ribose 1-diphosphate</name>
        <dbReference type="ChEBI" id="CHEBI:58017"/>
        <note>ligand shared between dimeric partners</note>
    </ligand>
</feature>
<dbReference type="InterPro" id="IPR023031">
    <property type="entry name" value="OPRT"/>
</dbReference>
<feature type="domain" description="Phosphoribosyltransferase" evidence="7">
    <location>
        <begin position="53"/>
        <end position="145"/>
    </location>
</feature>
<comment type="function">
    <text evidence="6">Catalyzes the transfer of a ribosyl phosphate group from 5-phosphoribose 1-diphosphate to orotate, leading to the formation of orotidine monophosphate (OMP).</text>
</comment>
<dbReference type="InterPro" id="IPR004467">
    <property type="entry name" value="Or_phspho_trans_dom"/>
</dbReference>
<dbReference type="STRING" id="1618369.UV54_C0001G0007"/>
<feature type="binding site" evidence="6">
    <location>
        <position position="104"/>
    </location>
    <ligand>
        <name>5-phospho-alpha-D-ribose 1-diphosphate</name>
        <dbReference type="ChEBI" id="CHEBI:58017"/>
        <note>ligand shared between dimeric partners</note>
    </ligand>
</feature>
<comment type="catalytic activity">
    <reaction evidence="6">
        <text>orotidine 5'-phosphate + diphosphate = orotate + 5-phospho-alpha-D-ribose 1-diphosphate</text>
        <dbReference type="Rhea" id="RHEA:10380"/>
        <dbReference type="ChEBI" id="CHEBI:30839"/>
        <dbReference type="ChEBI" id="CHEBI:33019"/>
        <dbReference type="ChEBI" id="CHEBI:57538"/>
        <dbReference type="ChEBI" id="CHEBI:58017"/>
        <dbReference type="EC" id="2.4.2.10"/>
    </reaction>
</comment>
<dbReference type="GO" id="GO:0044205">
    <property type="term" value="P:'de novo' UMP biosynthetic process"/>
    <property type="evidence" value="ECO:0007669"/>
    <property type="project" value="UniProtKB-UniRule"/>
</dbReference>
<keyword evidence="6" id="KW-0460">Magnesium</keyword>
<dbReference type="InterPro" id="IPR029057">
    <property type="entry name" value="PRTase-like"/>
</dbReference>
<evidence type="ECO:0000256" key="4">
    <source>
        <dbReference type="ARBA" id="ARBA00022679"/>
    </source>
</evidence>
<dbReference type="SUPFAM" id="SSF53271">
    <property type="entry name" value="PRTase-like"/>
    <property type="match status" value="1"/>
</dbReference>
<dbReference type="HAMAP" id="MF_01208">
    <property type="entry name" value="PyrE"/>
    <property type="match status" value="1"/>
</dbReference>
<dbReference type="UniPathway" id="UPA00070">
    <property type="reaction ID" value="UER00119"/>
</dbReference>
<dbReference type="NCBIfam" id="TIGR00336">
    <property type="entry name" value="pyrE"/>
    <property type="match status" value="1"/>
</dbReference>
<accession>A0A0G1C534</accession>
<name>A0A0G1C534_9BACT</name>
<dbReference type="EMBL" id="LCEW01000001">
    <property type="protein sequence ID" value="KKS80657.1"/>
    <property type="molecule type" value="Genomic_DNA"/>
</dbReference>
<comment type="subunit">
    <text evidence="6">Homodimer.</text>
</comment>
<dbReference type="CDD" id="cd06223">
    <property type="entry name" value="PRTases_typeI"/>
    <property type="match status" value="1"/>
</dbReference>
<proteinExistence type="inferred from homology"/>
<dbReference type="GO" id="GO:0000287">
    <property type="term" value="F:magnesium ion binding"/>
    <property type="evidence" value="ECO:0007669"/>
    <property type="project" value="UniProtKB-UniRule"/>
</dbReference>
<dbReference type="GO" id="GO:0004588">
    <property type="term" value="F:orotate phosphoribosyltransferase activity"/>
    <property type="evidence" value="ECO:0007669"/>
    <property type="project" value="UniProtKB-UniRule"/>
</dbReference>
<evidence type="ECO:0000259" key="7">
    <source>
        <dbReference type="Pfam" id="PF00156"/>
    </source>
</evidence>
<reference evidence="8 9" key="1">
    <citation type="journal article" date="2015" name="Nature">
        <title>rRNA introns, odd ribosomes, and small enigmatic genomes across a large radiation of phyla.</title>
        <authorList>
            <person name="Brown C.T."/>
            <person name="Hug L.A."/>
            <person name="Thomas B.C."/>
            <person name="Sharon I."/>
            <person name="Castelle C.J."/>
            <person name="Singh A."/>
            <person name="Wilkins M.J."/>
            <person name="Williams K.H."/>
            <person name="Banfield J.F."/>
        </authorList>
    </citation>
    <scope>NUCLEOTIDE SEQUENCE [LARGE SCALE GENOMIC DNA]</scope>
</reference>
<feature type="binding site" evidence="6">
    <location>
        <position position="102"/>
    </location>
    <ligand>
        <name>5-phospho-alpha-D-ribose 1-diphosphate</name>
        <dbReference type="ChEBI" id="CHEBI:58017"/>
        <note>ligand shared between dimeric partners</note>
    </ligand>
</feature>
<comment type="pathway">
    <text evidence="1 6">Pyrimidine metabolism; UMP biosynthesis via de novo pathway; UMP from orotate: step 1/2.</text>
</comment>
<dbReference type="InterPro" id="IPR000836">
    <property type="entry name" value="PRTase_dom"/>
</dbReference>
<evidence type="ECO:0000256" key="6">
    <source>
        <dbReference type="HAMAP-Rule" id="MF_01208"/>
    </source>
</evidence>
<dbReference type="GO" id="GO:0019856">
    <property type="term" value="P:pyrimidine nucleobase biosynthetic process"/>
    <property type="evidence" value="ECO:0007669"/>
    <property type="project" value="TreeGrafter"/>
</dbReference>
<dbReference type="Gene3D" id="3.40.50.2020">
    <property type="match status" value="1"/>
</dbReference>
<comment type="similarity">
    <text evidence="6">Belongs to the purine/pyrimidine phosphoribosyltransferase family. PyrE subfamily.</text>
</comment>
<dbReference type="AlphaFoldDB" id="A0A0G1C534"/>
<organism evidence="8 9">
    <name type="scientific">Candidatus Beckwithbacteria bacterium GW2011_GWA2_43_10</name>
    <dbReference type="NCBI Taxonomy" id="1618369"/>
    <lineage>
        <taxon>Bacteria</taxon>
        <taxon>Candidatus Beckwithiibacteriota</taxon>
    </lineage>
</organism>
<dbReference type="EC" id="2.4.2.10" evidence="2 6"/>
<keyword evidence="5 6" id="KW-0665">Pyrimidine biosynthesis</keyword>
<dbReference type="PANTHER" id="PTHR19278:SF9">
    <property type="entry name" value="URIDINE 5'-MONOPHOSPHATE SYNTHASE"/>
    <property type="match status" value="1"/>
</dbReference>